<comment type="caution">
    <text evidence="1">The sequence shown here is derived from an EMBL/GenBank/DDBJ whole genome shotgun (WGS) entry which is preliminary data.</text>
</comment>
<proteinExistence type="predicted"/>
<dbReference type="EMBL" id="BARS01032945">
    <property type="protein sequence ID" value="GAG20288.1"/>
    <property type="molecule type" value="Genomic_DNA"/>
</dbReference>
<name>X0W6N8_9ZZZZ</name>
<sequence>MFSIIRAKPGPDVALIALAPAREAPTRADMLASSSSIWMKMAPTKGEFC</sequence>
<evidence type="ECO:0000313" key="1">
    <source>
        <dbReference type="EMBL" id="GAG20288.1"/>
    </source>
</evidence>
<dbReference type="AlphaFoldDB" id="X0W6N8"/>
<reference evidence="1" key="1">
    <citation type="journal article" date="2014" name="Front. Microbiol.">
        <title>High frequency of phylogenetically diverse reductive dehalogenase-homologous genes in deep subseafloor sedimentary metagenomes.</title>
        <authorList>
            <person name="Kawai M."/>
            <person name="Futagami T."/>
            <person name="Toyoda A."/>
            <person name="Takaki Y."/>
            <person name="Nishi S."/>
            <person name="Hori S."/>
            <person name="Arai W."/>
            <person name="Tsubouchi T."/>
            <person name="Morono Y."/>
            <person name="Uchiyama I."/>
            <person name="Ito T."/>
            <person name="Fujiyama A."/>
            <person name="Inagaki F."/>
            <person name="Takami H."/>
        </authorList>
    </citation>
    <scope>NUCLEOTIDE SEQUENCE</scope>
    <source>
        <strain evidence="1">Expedition CK06-06</strain>
    </source>
</reference>
<feature type="non-terminal residue" evidence="1">
    <location>
        <position position="49"/>
    </location>
</feature>
<organism evidence="1">
    <name type="scientific">marine sediment metagenome</name>
    <dbReference type="NCBI Taxonomy" id="412755"/>
    <lineage>
        <taxon>unclassified sequences</taxon>
        <taxon>metagenomes</taxon>
        <taxon>ecological metagenomes</taxon>
    </lineage>
</organism>
<gene>
    <name evidence="1" type="ORF">S01H1_51075</name>
</gene>
<protein>
    <submittedName>
        <fullName evidence="1">Uncharacterized protein</fullName>
    </submittedName>
</protein>
<accession>X0W6N8</accession>